<protein>
    <submittedName>
        <fullName evidence="1">Uncharacterized protein</fullName>
    </submittedName>
</protein>
<accession>A0ABU6SXJ4</accession>
<comment type="caution">
    <text evidence="1">The sequence shown here is derived from an EMBL/GenBank/DDBJ whole genome shotgun (WGS) entry which is preliminary data.</text>
</comment>
<proteinExistence type="predicted"/>
<reference evidence="1 2" key="1">
    <citation type="journal article" date="2023" name="Plants (Basel)">
        <title>Bridging the Gap: Combining Genomics and Transcriptomics Approaches to Understand Stylosanthes scabra, an Orphan Legume from the Brazilian Caatinga.</title>
        <authorList>
            <person name="Ferreira-Neto J.R.C."/>
            <person name="da Silva M.D."/>
            <person name="Binneck E."/>
            <person name="de Melo N.F."/>
            <person name="da Silva R.H."/>
            <person name="de Melo A.L.T.M."/>
            <person name="Pandolfi V."/>
            <person name="Bustamante F.O."/>
            <person name="Brasileiro-Vidal A.C."/>
            <person name="Benko-Iseppon A.M."/>
        </authorList>
    </citation>
    <scope>NUCLEOTIDE SEQUENCE [LARGE SCALE GENOMIC DNA]</scope>
    <source>
        <tissue evidence="1">Leaves</tissue>
    </source>
</reference>
<feature type="non-terminal residue" evidence="1">
    <location>
        <position position="68"/>
    </location>
</feature>
<dbReference type="EMBL" id="JASCZI010063120">
    <property type="protein sequence ID" value="MED6141075.1"/>
    <property type="molecule type" value="Genomic_DNA"/>
</dbReference>
<evidence type="ECO:0000313" key="2">
    <source>
        <dbReference type="Proteomes" id="UP001341840"/>
    </source>
</evidence>
<keyword evidence="2" id="KW-1185">Reference proteome</keyword>
<dbReference type="Proteomes" id="UP001341840">
    <property type="component" value="Unassembled WGS sequence"/>
</dbReference>
<organism evidence="1 2">
    <name type="scientific">Stylosanthes scabra</name>
    <dbReference type="NCBI Taxonomy" id="79078"/>
    <lineage>
        <taxon>Eukaryota</taxon>
        <taxon>Viridiplantae</taxon>
        <taxon>Streptophyta</taxon>
        <taxon>Embryophyta</taxon>
        <taxon>Tracheophyta</taxon>
        <taxon>Spermatophyta</taxon>
        <taxon>Magnoliopsida</taxon>
        <taxon>eudicotyledons</taxon>
        <taxon>Gunneridae</taxon>
        <taxon>Pentapetalae</taxon>
        <taxon>rosids</taxon>
        <taxon>fabids</taxon>
        <taxon>Fabales</taxon>
        <taxon>Fabaceae</taxon>
        <taxon>Papilionoideae</taxon>
        <taxon>50 kb inversion clade</taxon>
        <taxon>dalbergioids sensu lato</taxon>
        <taxon>Dalbergieae</taxon>
        <taxon>Pterocarpus clade</taxon>
        <taxon>Stylosanthes</taxon>
    </lineage>
</organism>
<sequence length="68" mass="7842">MALRLHGTKEPELLGYLAVSRKVKLSEVLGNVVSWLRRSWFRSDSPQLQLAEKWQTKRTAEACETNPM</sequence>
<name>A0ABU6SXJ4_9FABA</name>
<gene>
    <name evidence="1" type="ORF">PIB30_099739</name>
</gene>
<evidence type="ECO:0000313" key="1">
    <source>
        <dbReference type="EMBL" id="MED6141075.1"/>
    </source>
</evidence>